<feature type="compositionally biased region" description="Low complexity" evidence="1">
    <location>
        <begin position="1163"/>
        <end position="1182"/>
    </location>
</feature>
<sequence length="1587" mass="176160">MIIQGQEGMSHPCYEFIQNAWKKELCVNCQRPKGEHSIIEDTQPKSSPVPAKRSSLLMRTSFNATLENVFDGSSKLRRDSSADDWPISDADWCVIDDQKPELRHRSVDRETEDVSTKKTDVKQEVTSDDKMVLNKSKVSFLQDEPIVIGDDGGWDNLTSEPEDTLDDSDSSEDISFTEEEKEFLLLALENTLWNGDNRNLLNKTVDTVRRNSSKEFEDVQLLTLWKVDRFATLRDCDKLIPRRYGTFPLRNKSSKKKLEHMFEEKSKHLSNIQLQRISEHDGELGGHKSSSETNLSKVKPELPKKSKHVLEIEASPDKRVPYDESEEKDVKDEDEVFSTEGEDLFETFNPDIDLESSTAGMDLVDLLNNVLAKYSDSESFKGIEGHELLPEATKEELQQVVEIGEEGAEKLESKFPKGSIKSKAFEAKLASLAATLDLSKKKGKKPAPRPPSCPPPEPSAKKSVPNLSDQPNFKMVPVGKPIFDQGQGEKPLSPKRTSDFQTEIVETSKSKTERSNKKGITSFFRNMLRRGRDSVDSSSEQESGVDSTTKSQSSITNSDGSSTESLGSKTEGPPSPSATENVGSSPVMKMKVLPTIAKPPRTSVIISTSDGGQKKVKQSPEMPRASKGSPKVSKKDPSKSLEKVKEENQKKKPVERKGSDKVTEKKENILDRKDSDPGIDKKGQDKGGNSKESEKGIERKGSDKETPSLPTKPRPLTTRPKPVNVPEKPAKPPPTAPQSHGQTKPPVSPQPITSTVTKQQMSSSTESHESVKERSASISSHEGPEERGSESPNSDRKPTKYRRRAKSPKRSAAPIRPQAPAKAPENRNSIFTKELEMKICRGLGDQKPGKEARPRPPIDTRMSSSTSQPSVSPSSPDVSFIPSAMSASVTEVRCDNLDQPVSPTQDVPPAEKIELPRAQSRKSFLGKLGNRKSRAPPRPPSIVKRAKSITENSLTSDGPMKKLEACDISGPVLISDMTSSQIVNRSRRNTITIGDDCSFVSGGSTSSGSTNDKYDEWPQFSPLGSMDNLYEPIVPKEPPPPPPNGNVYDPVSSKASQPALSFVASCQLPTEGYLEPVRSSDLQRDATLQQSRDTTLDYPDHVDISEERRILLASQPIYEEINGYTKDFPVKQPPVSDTKCKLTVNVKSSSSFNEKDVQATPVSPSASHNAFSSESESSSASSTLNRPKPIPRKRPGRKTESTGSEQPYVAMNRPSIAVALNEVEVRDMLNQLTSQISQTLSEIYTQYERVFTKETVNLNITGAGPIKWVDFDIYGKPIHTSERCVVYNAKLKLTSTTCQLMLLHTKPDLTNVQHSSLLKPTVIFTDNIPFSYLTEDFIKTSQLLQNLQNPVNQSNHAKCFVAIGLFDVNGDLNHKLAALKDGFSADPGNCSTELETLLFYMLQLLSAISHCLDQGFTLGEANFRDVFIVTNSNHCHGDIIAFLPHQRLHDSSNVDSVCELLERYFTDTLVNVSDEDYEKHFSCIATIERMLQTRRLDSLALVRSYVEYLLWGPKGDKWQSGAERLSNLEPQLSMWLERERAALIHKFASIPIGSVRDCSVLDFYRMKFLLKASAVGMSECMRHHVSY</sequence>
<feature type="compositionally biased region" description="Pro residues" evidence="1">
    <location>
        <begin position="448"/>
        <end position="458"/>
    </location>
</feature>
<feature type="compositionally biased region" description="Basic and acidic residues" evidence="1">
    <location>
        <begin position="766"/>
        <end position="775"/>
    </location>
</feature>
<feature type="compositionally biased region" description="Basic and acidic residues" evidence="1">
    <location>
        <begin position="633"/>
        <end position="706"/>
    </location>
</feature>
<feature type="compositionally biased region" description="Acidic residues" evidence="1">
    <location>
        <begin position="323"/>
        <end position="333"/>
    </location>
</feature>
<feature type="compositionally biased region" description="Polar residues" evidence="1">
    <location>
        <begin position="750"/>
        <end position="765"/>
    </location>
</feature>
<dbReference type="Proteomes" id="UP000242188">
    <property type="component" value="Unassembled WGS sequence"/>
</dbReference>
<evidence type="ECO:0000313" key="2">
    <source>
        <dbReference type="EMBL" id="OWF38723.1"/>
    </source>
</evidence>
<feature type="region of interest" description="Disordered" evidence="1">
    <location>
        <begin position="437"/>
        <end position="882"/>
    </location>
</feature>
<feature type="compositionally biased region" description="Basic and acidic residues" evidence="1">
    <location>
        <begin position="281"/>
        <end position="290"/>
    </location>
</feature>
<feature type="compositionally biased region" description="Low complexity" evidence="1">
    <location>
        <begin position="863"/>
        <end position="882"/>
    </location>
</feature>
<dbReference type="EMBL" id="NEDP02005557">
    <property type="protein sequence ID" value="OWF38723.1"/>
    <property type="molecule type" value="Genomic_DNA"/>
</dbReference>
<feature type="compositionally biased region" description="Basic and acidic residues" evidence="1">
    <location>
        <begin position="298"/>
        <end position="322"/>
    </location>
</feature>
<accession>A0A210PQG3</accession>
<feature type="region of interest" description="Disordered" evidence="1">
    <location>
        <begin position="151"/>
        <end position="171"/>
    </location>
</feature>
<organism evidence="2 3">
    <name type="scientific">Mizuhopecten yessoensis</name>
    <name type="common">Japanese scallop</name>
    <name type="synonym">Patinopecten yessoensis</name>
    <dbReference type="NCBI Taxonomy" id="6573"/>
    <lineage>
        <taxon>Eukaryota</taxon>
        <taxon>Metazoa</taxon>
        <taxon>Spiralia</taxon>
        <taxon>Lophotrochozoa</taxon>
        <taxon>Mollusca</taxon>
        <taxon>Bivalvia</taxon>
        <taxon>Autobranchia</taxon>
        <taxon>Pteriomorphia</taxon>
        <taxon>Pectinida</taxon>
        <taxon>Pectinoidea</taxon>
        <taxon>Pectinidae</taxon>
        <taxon>Mizuhopecten</taxon>
    </lineage>
</organism>
<feature type="compositionally biased region" description="Acidic residues" evidence="1">
    <location>
        <begin position="160"/>
        <end position="171"/>
    </location>
</feature>
<feature type="compositionally biased region" description="Low complexity" evidence="1">
    <location>
        <begin position="707"/>
        <end position="727"/>
    </location>
</feature>
<evidence type="ECO:0000313" key="3">
    <source>
        <dbReference type="Proteomes" id="UP000242188"/>
    </source>
</evidence>
<gene>
    <name evidence="2" type="ORF">KP79_PYT23165</name>
</gene>
<keyword evidence="3" id="KW-1185">Reference proteome</keyword>
<dbReference type="OrthoDB" id="6096242at2759"/>
<feature type="compositionally biased region" description="Basic and acidic residues" evidence="1">
    <location>
        <begin position="847"/>
        <end position="858"/>
    </location>
</feature>
<reference evidence="2 3" key="1">
    <citation type="journal article" date="2017" name="Nat. Ecol. Evol.">
        <title>Scallop genome provides insights into evolution of bilaterian karyotype and development.</title>
        <authorList>
            <person name="Wang S."/>
            <person name="Zhang J."/>
            <person name="Jiao W."/>
            <person name="Li J."/>
            <person name="Xun X."/>
            <person name="Sun Y."/>
            <person name="Guo X."/>
            <person name="Huan P."/>
            <person name="Dong B."/>
            <person name="Zhang L."/>
            <person name="Hu X."/>
            <person name="Sun X."/>
            <person name="Wang J."/>
            <person name="Zhao C."/>
            <person name="Wang Y."/>
            <person name="Wang D."/>
            <person name="Huang X."/>
            <person name="Wang R."/>
            <person name="Lv J."/>
            <person name="Li Y."/>
            <person name="Zhang Z."/>
            <person name="Liu B."/>
            <person name="Lu W."/>
            <person name="Hui Y."/>
            <person name="Liang J."/>
            <person name="Zhou Z."/>
            <person name="Hou R."/>
            <person name="Li X."/>
            <person name="Liu Y."/>
            <person name="Li H."/>
            <person name="Ning X."/>
            <person name="Lin Y."/>
            <person name="Zhao L."/>
            <person name="Xing Q."/>
            <person name="Dou J."/>
            <person name="Li Y."/>
            <person name="Mao J."/>
            <person name="Guo H."/>
            <person name="Dou H."/>
            <person name="Li T."/>
            <person name="Mu C."/>
            <person name="Jiang W."/>
            <person name="Fu Q."/>
            <person name="Fu X."/>
            <person name="Miao Y."/>
            <person name="Liu J."/>
            <person name="Yu Q."/>
            <person name="Li R."/>
            <person name="Liao H."/>
            <person name="Li X."/>
            <person name="Kong Y."/>
            <person name="Jiang Z."/>
            <person name="Chourrout D."/>
            <person name="Li R."/>
            <person name="Bao Z."/>
        </authorList>
    </citation>
    <scope>NUCLEOTIDE SEQUENCE [LARGE SCALE GENOMIC DNA]</scope>
    <source>
        <strain evidence="2 3">PY_sf001</strain>
    </source>
</reference>
<comment type="caution">
    <text evidence="2">The sequence shown here is derived from an EMBL/GenBank/DDBJ whole genome shotgun (WGS) entry which is preliminary data.</text>
</comment>
<feature type="compositionally biased region" description="Basic residues" evidence="1">
    <location>
        <begin position="799"/>
        <end position="809"/>
    </location>
</feature>
<feature type="compositionally biased region" description="Polar residues" evidence="1">
    <location>
        <begin position="536"/>
        <end position="568"/>
    </location>
</feature>
<feature type="compositionally biased region" description="Basic and acidic residues" evidence="1">
    <location>
        <begin position="506"/>
        <end position="516"/>
    </location>
</feature>
<feature type="compositionally biased region" description="Basic and acidic residues" evidence="1">
    <location>
        <begin position="782"/>
        <end position="798"/>
    </location>
</feature>
<name>A0A210PQG3_MIZYE</name>
<proteinExistence type="predicted"/>
<dbReference type="STRING" id="6573.A0A210PQG3"/>
<feature type="region of interest" description="Disordered" evidence="1">
    <location>
        <begin position="897"/>
        <end position="942"/>
    </location>
</feature>
<evidence type="ECO:0000256" key="1">
    <source>
        <dbReference type="SAM" id="MobiDB-lite"/>
    </source>
</evidence>
<protein>
    <submittedName>
        <fullName evidence="2">Uncharacterized protein</fullName>
    </submittedName>
</protein>
<feature type="region of interest" description="Disordered" evidence="1">
    <location>
        <begin position="281"/>
        <end position="333"/>
    </location>
</feature>
<feature type="region of interest" description="Disordered" evidence="1">
    <location>
        <begin position="1151"/>
        <end position="1208"/>
    </location>
</feature>